<evidence type="ECO:0000313" key="2">
    <source>
        <dbReference type="EMBL" id="KWV57037.1"/>
    </source>
</evidence>
<protein>
    <submittedName>
        <fullName evidence="2">Uncharacterized protein</fullName>
    </submittedName>
</protein>
<keyword evidence="1" id="KW-0472">Membrane</keyword>
<organism evidence="2 3">
    <name type="scientific">Bradyrhizobium macuxiense</name>
    <dbReference type="NCBI Taxonomy" id="1755647"/>
    <lineage>
        <taxon>Bacteria</taxon>
        <taxon>Pseudomonadati</taxon>
        <taxon>Pseudomonadota</taxon>
        <taxon>Alphaproteobacteria</taxon>
        <taxon>Hyphomicrobiales</taxon>
        <taxon>Nitrobacteraceae</taxon>
        <taxon>Bradyrhizobium</taxon>
    </lineage>
</organism>
<comment type="caution">
    <text evidence="2">The sequence shown here is derived from an EMBL/GenBank/DDBJ whole genome shotgun (WGS) entry which is preliminary data.</text>
</comment>
<keyword evidence="1" id="KW-1133">Transmembrane helix</keyword>
<keyword evidence="1" id="KW-0812">Transmembrane</keyword>
<sequence length="136" mass="14611">MILQYRLSSSQSKFLADTDLQLPLGGNAELPRTASHVRSRPPFAKRARQNRRRFWRASGEKASCEVLPIGADADAEARSINTDARPTIVATIVVVIVVVSPWTVVGFSASDDDAIAPAVPASSGIVTNEPSLLEQL</sequence>
<reference evidence="2 3" key="1">
    <citation type="submission" date="2015-11" db="EMBL/GenBank/DDBJ databases">
        <title>Draft Genome Sequence of the Strain BR 10303 (Bradyrhizobium sp.) isolated from nodules of Centrolobium paraense.</title>
        <authorList>
            <person name="Zelli J.E."/>
            <person name="Simoes-Araujo J.L."/>
            <person name="Barauna A.C."/>
            <person name="Silva K."/>
        </authorList>
    </citation>
    <scope>NUCLEOTIDE SEQUENCE [LARGE SCALE GENOMIC DNA]</scope>
    <source>
        <strain evidence="2 3">BR 10303</strain>
    </source>
</reference>
<accession>A0A120FPI9</accession>
<evidence type="ECO:0000256" key="1">
    <source>
        <dbReference type="SAM" id="Phobius"/>
    </source>
</evidence>
<proteinExistence type="predicted"/>
<keyword evidence="3" id="KW-1185">Reference proteome</keyword>
<name>A0A120FPI9_9BRAD</name>
<dbReference type="EMBL" id="LNCU01000045">
    <property type="protein sequence ID" value="KWV57037.1"/>
    <property type="molecule type" value="Genomic_DNA"/>
</dbReference>
<dbReference type="AlphaFoldDB" id="A0A120FPI9"/>
<gene>
    <name evidence="2" type="ORF">AS156_03470</name>
</gene>
<evidence type="ECO:0000313" key="3">
    <source>
        <dbReference type="Proteomes" id="UP000057737"/>
    </source>
</evidence>
<dbReference type="Proteomes" id="UP000057737">
    <property type="component" value="Unassembled WGS sequence"/>
</dbReference>
<feature type="transmembrane region" description="Helical" evidence="1">
    <location>
        <begin position="88"/>
        <end position="109"/>
    </location>
</feature>